<feature type="transmembrane region" description="Helical" evidence="1">
    <location>
        <begin position="370"/>
        <end position="390"/>
    </location>
</feature>
<evidence type="ECO:0000259" key="2">
    <source>
        <dbReference type="Pfam" id="PF04235"/>
    </source>
</evidence>
<dbReference type="PANTHER" id="PTHR30590">
    <property type="entry name" value="INNER MEMBRANE PROTEIN"/>
    <property type="match status" value="1"/>
</dbReference>
<feature type="transmembrane region" description="Helical" evidence="1">
    <location>
        <begin position="268"/>
        <end position="286"/>
    </location>
</feature>
<feature type="transmembrane region" description="Helical" evidence="1">
    <location>
        <begin position="12"/>
        <end position="36"/>
    </location>
</feature>
<organism evidence="3 4">
    <name type="scientific">Sphingomonas quercus</name>
    <dbReference type="NCBI Taxonomy" id="2842451"/>
    <lineage>
        <taxon>Bacteria</taxon>
        <taxon>Pseudomonadati</taxon>
        <taxon>Pseudomonadota</taxon>
        <taxon>Alphaproteobacteria</taxon>
        <taxon>Sphingomonadales</taxon>
        <taxon>Sphingomonadaceae</taxon>
        <taxon>Sphingomonas</taxon>
    </lineage>
</organism>
<dbReference type="InterPro" id="IPR052529">
    <property type="entry name" value="Bact_Transport_Assoc"/>
</dbReference>
<feature type="transmembrane region" description="Helical" evidence="1">
    <location>
        <begin position="344"/>
        <end position="363"/>
    </location>
</feature>
<name>A0ABS6BNA5_9SPHN</name>
<dbReference type="Proteomes" id="UP000776276">
    <property type="component" value="Unassembled WGS sequence"/>
</dbReference>
<feature type="transmembrane region" description="Helical" evidence="1">
    <location>
        <begin position="229"/>
        <end position="248"/>
    </location>
</feature>
<sequence>MPDRPALPTGRIATLDGVRGMAVMGILLMNIAGFALPEGAYYNPAAYGSSGPLDYALWAVMFLLVDGKMRALFSMLFGASLLLVAERAETAGGSAPGVHYRRMLTLALFGAAHLYLIWWGDILLHYALVGCLAFAFRGQTGPALLRGAILCFVIEALIAAMLYLSLRQIEVAGTTPGAAASAVKGWLDTRAELGLSTPDRLAAEIALYRGPWSGIVAALTGEKALLPLYLLYAGGAETLGLMLLGMAALRSGFLTGQWPRRAYWRAAAWGYGIGLAGTGLLLLLCLRSRYDSLTVFGASMAGGLPFRPLVAIGHAALGVLWLTAGRSGLRDRVIAAGRVAFSNYLGTSLAMTALFYGWGFGLFGRLDRTALYLVVVGAWAVMLLWSKPWLDHFRYGPLEWLWRTLARGRPQPLRRRTSPPNAA</sequence>
<feature type="transmembrane region" description="Helical" evidence="1">
    <location>
        <begin position="106"/>
        <end position="137"/>
    </location>
</feature>
<keyword evidence="1" id="KW-0472">Membrane</keyword>
<dbReference type="PANTHER" id="PTHR30590:SF2">
    <property type="entry name" value="INNER MEMBRANE PROTEIN"/>
    <property type="match status" value="1"/>
</dbReference>
<accession>A0ABS6BNA5</accession>
<comment type="caution">
    <text evidence="3">The sequence shown here is derived from an EMBL/GenBank/DDBJ whole genome shotgun (WGS) entry which is preliminary data.</text>
</comment>
<dbReference type="RefSeq" id="WP_216325419.1">
    <property type="nucleotide sequence ID" value="NZ_JAHKRT010000006.1"/>
</dbReference>
<protein>
    <submittedName>
        <fullName evidence="3">DUF418 domain-containing protein</fullName>
    </submittedName>
</protein>
<feature type="transmembrane region" description="Helical" evidence="1">
    <location>
        <begin position="143"/>
        <end position="164"/>
    </location>
</feature>
<keyword evidence="1" id="KW-0812">Transmembrane</keyword>
<dbReference type="Pfam" id="PF04235">
    <property type="entry name" value="DUF418"/>
    <property type="match status" value="1"/>
</dbReference>
<keyword evidence="1" id="KW-1133">Transmembrane helix</keyword>
<reference evidence="3 4" key="1">
    <citation type="submission" date="2021-06" db="EMBL/GenBank/DDBJ databases">
        <title>Sphingomonas sp. XMGL2, whole genome shotgun sequencing project.</title>
        <authorList>
            <person name="Zhao G."/>
            <person name="Shen L."/>
        </authorList>
    </citation>
    <scope>NUCLEOTIDE SEQUENCE [LARGE SCALE GENOMIC DNA]</scope>
    <source>
        <strain evidence="3 4">XMGL2</strain>
    </source>
</reference>
<keyword evidence="4" id="KW-1185">Reference proteome</keyword>
<feature type="domain" description="DUF418" evidence="2">
    <location>
        <begin position="249"/>
        <end position="408"/>
    </location>
</feature>
<evidence type="ECO:0000256" key="1">
    <source>
        <dbReference type="SAM" id="Phobius"/>
    </source>
</evidence>
<feature type="transmembrane region" description="Helical" evidence="1">
    <location>
        <begin position="306"/>
        <end position="324"/>
    </location>
</feature>
<evidence type="ECO:0000313" key="3">
    <source>
        <dbReference type="EMBL" id="MBU3078729.1"/>
    </source>
</evidence>
<evidence type="ECO:0000313" key="4">
    <source>
        <dbReference type="Proteomes" id="UP000776276"/>
    </source>
</evidence>
<proteinExistence type="predicted"/>
<feature type="transmembrane region" description="Helical" evidence="1">
    <location>
        <begin position="56"/>
        <end position="85"/>
    </location>
</feature>
<dbReference type="EMBL" id="JAHKRT010000006">
    <property type="protein sequence ID" value="MBU3078729.1"/>
    <property type="molecule type" value="Genomic_DNA"/>
</dbReference>
<gene>
    <name evidence="3" type="ORF">KOF26_12705</name>
</gene>
<dbReference type="InterPro" id="IPR007349">
    <property type="entry name" value="DUF418"/>
</dbReference>